<name>A0A8X6VRX5_TRICX</name>
<organism evidence="1 2">
    <name type="scientific">Trichonephila clavipes</name>
    <name type="common">Golden silk orbweaver</name>
    <name type="synonym">Nephila clavipes</name>
    <dbReference type="NCBI Taxonomy" id="2585209"/>
    <lineage>
        <taxon>Eukaryota</taxon>
        <taxon>Metazoa</taxon>
        <taxon>Ecdysozoa</taxon>
        <taxon>Arthropoda</taxon>
        <taxon>Chelicerata</taxon>
        <taxon>Arachnida</taxon>
        <taxon>Araneae</taxon>
        <taxon>Araneomorphae</taxon>
        <taxon>Entelegynae</taxon>
        <taxon>Araneoidea</taxon>
        <taxon>Nephilidae</taxon>
        <taxon>Trichonephila</taxon>
    </lineage>
</organism>
<keyword evidence="2" id="KW-1185">Reference proteome</keyword>
<accession>A0A8X6VRX5</accession>
<gene>
    <name evidence="1" type="ORF">TNCV_4649941</name>
</gene>
<dbReference type="Proteomes" id="UP000887159">
    <property type="component" value="Unassembled WGS sequence"/>
</dbReference>
<reference evidence="1" key="1">
    <citation type="submission" date="2020-08" db="EMBL/GenBank/DDBJ databases">
        <title>Multicomponent nature underlies the extraordinary mechanical properties of spider dragline silk.</title>
        <authorList>
            <person name="Kono N."/>
            <person name="Nakamura H."/>
            <person name="Mori M."/>
            <person name="Yoshida Y."/>
            <person name="Ohtoshi R."/>
            <person name="Malay A.D."/>
            <person name="Moran D.A.P."/>
            <person name="Tomita M."/>
            <person name="Numata K."/>
            <person name="Arakawa K."/>
        </authorList>
    </citation>
    <scope>NUCLEOTIDE SEQUENCE</scope>
</reference>
<evidence type="ECO:0000313" key="2">
    <source>
        <dbReference type="Proteomes" id="UP000887159"/>
    </source>
</evidence>
<comment type="caution">
    <text evidence="1">The sequence shown here is derived from an EMBL/GenBank/DDBJ whole genome shotgun (WGS) entry which is preliminary data.</text>
</comment>
<proteinExistence type="predicted"/>
<sequence>MGSLREQEKTFKDNGIIEEAGLPSHKYSLCDRELSVTSTVSMGTSSVTDTVNIRNSSIIQFPSFLSGVLDASKTWDNRSVLFGNKPKCLDVNEV</sequence>
<protein>
    <submittedName>
        <fullName evidence="1">Uncharacterized protein</fullName>
    </submittedName>
</protein>
<evidence type="ECO:0000313" key="1">
    <source>
        <dbReference type="EMBL" id="GFY19824.1"/>
    </source>
</evidence>
<dbReference type="AlphaFoldDB" id="A0A8X6VRX5"/>
<dbReference type="EMBL" id="BMAU01021353">
    <property type="protein sequence ID" value="GFY19824.1"/>
    <property type="molecule type" value="Genomic_DNA"/>
</dbReference>